<evidence type="ECO:0000313" key="1">
    <source>
        <dbReference type="EMBL" id="GGJ60120.1"/>
    </source>
</evidence>
<accession>A0A917LE67</accession>
<keyword evidence="2" id="KW-1185">Reference proteome</keyword>
<evidence type="ECO:0008006" key="3">
    <source>
        <dbReference type="Google" id="ProtNLM"/>
    </source>
</evidence>
<dbReference type="AlphaFoldDB" id="A0A917LE67"/>
<organism evidence="1 2">
    <name type="scientific">Streptomyces lacrimifluminis</name>
    <dbReference type="NCBI Taxonomy" id="1500077"/>
    <lineage>
        <taxon>Bacteria</taxon>
        <taxon>Bacillati</taxon>
        <taxon>Actinomycetota</taxon>
        <taxon>Actinomycetes</taxon>
        <taxon>Kitasatosporales</taxon>
        <taxon>Streptomycetaceae</taxon>
        <taxon>Streptomyces</taxon>
    </lineage>
</organism>
<comment type="caution">
    <text evidence="1">The sequence shown here is derived from an EMBL/GenBank/DDBJ whole genome shotgun (WGS) entry which is preliminary data.</text>
</comment>
<protein>
    <recommendedName>
        <fullName evidence="3">Transposase</fullName>
    </recommendedName>
</protein>
<sequence length="65" mass="7216">MHTLAREVMTLNQQVAELDKMIEARFREHRDFEVITSMPGLGVILGAEFLAATGGDMSLSSLRHS</sequence>
<proteinExistence type="predicted"/>
<reference evidence="1" key="2">
    <citation type="submission" date="2020-09" db="EMBL/GenBank/DDBJ databases">
        <authorList>
            <person name="Sun Q."/>
            <person name="Zhou Y."/>
        </authorList>
    </citation>
    <scope>NUCLEOTIDE SEQUENCE</scope>
    <source>
        <strain evidence="1">CGMCC 4.7272</strain>
    </source>
</reference>
<dbReference type="Proteomes" id="UP000625682">
    <property type="component" value="Unassembled WGS sequence"/>
</dbReference>
<name>A0A917LE67_9ACTN</name>
<dbReference type="EMBL" id="BMMU01000030">
    <property type="protein sequence ID" value="GGJ60120.1"/>
    <property type="molecule type" value="Genomic_DNA"/>
</dbReference>
<reference evidence="1" key="1">
    <citation type="journal article" date="2014" name="Int. J. Syst. Evol. Microbiol.">
        <title>Complete genome sequence of Corynebacterium casei LMG S-19264T (=DSM 44701T), isolated from a smear-ripened cheese.</title>
        <authorList>
            <consortium name="US DOE Joint Genome Institute (JGI-PGF)"/>
            <person name="Walter F."/>
            <person name="Albersmeier A."/>
            <person name="Kalinowski J."/>
            <person name="Ruckert C."/>
        </authorList>
    </citation>
    <scope>NUCLEOTIDE SEQUENCE</scope>
    <source>
        <strain evidence="1">CGMCC 4.7272</strain>
    </source>
</reference>
<gene>
    <name evidence="1" type="ORF">GCM10012282_66740</name>
</gene>
<evidence type="ECO:0000313" key="2">
    <source>
        <dbReference type="Proteomes" id="UP000625682"/>
    </source>
</evidence>